<feature type="region of interest" description="Disordered" evidence="2">
    <location>
        <begin position="205"/>
        <end position="299"/>
    </location>
</feature>
<evidence type="ECO:0000313" key="4">
    <source>
        <dbReference type="EMBL" id="CAJ0574121.1"/>
    </source>
</evidence>
<feature type="coiled-coil region" evidence="1">
    <location>
        <begin position="24"/>
        <end position="61"/>
    </location>
</feature>
<dbReference type="AlphaFoldDB" id="A0AA36CUC6"/>
<comment type="caution">
    <text evidence="4">The sequence shown here is derived from an EMBL/GenBank/DDBJ whole genome shotgun (WGS) entry which is preliminary data.</text>
</comment>
<feature type="compositionally biased region" description="Basic and acidic residues" evidence="2">
    <location>
        <begin position="287"/>
        <end position="299"/>
    </location>
</feature>
<feature type="compositionally biased region" description="Polar residues" evidence="2">
    <location>
        <begin position="243"/>
        <end position="253"/>
    </location>
</feature>
<feature type="compositionally biased region" description="Polar residues" evidence="2">
    <location>
        <begin position="266"/>
        <end position="279"/>
    </location>
</feature>
<feature type="compositionally biased region" description="Polar residues" evidence="2">
    <location>
        <begin position="205"/>
        <end position="230"/>
    </location>
</feature>
<evidence type="ECO:0000256" key="1">
    <source>
        <dbReference type="SAM" id="Coils"/>
    </source>
</evidence>
<gene>
    <name evidence="3" type="ORF">MSPICULIGERA_LOCUS10319</name>
    <name evidence="4" type="ORF">MSPICULIGERA_LOCUS12462</name>
</gene>
<feature type="non-terminal residue" evidence="4">
    <location>
        <position position="1"/>
    </location>
</feature>
<accession>A0AA36CUC6</accession>
<evidence type="ECO:0000313" key="5">
    <source>
        <dbReference type="Proteomes" id="UP001177023"/>
    </source>
</evidence>
<dbReference type="Proteomes" id="UP001177023">
    <property type="component" value="Unassembled WGS sequence"/>
</dbReference>
<keyword evidence="5" id="KW-1185">Reference proteome</keyword>
<protein>
    <recommendedName>
        <fullName evidence="6">Groucho/TLE N-terminal Q-rich domain-containing protein</fullName>
    </recommendedName>
</protein>
<dbReference type="EMBL" id="CATQJA010002587">
    <property type="protein sequence ID" value="CAJ0571921.1"/>
    <property type="molecule type" value="Genomic_DNA"/>
</dbReference>
<keyword evidence="1" id="KW-0175">Coiled coil</keyword>
<name>A0AA36CUC6_9BILA</name>
<evidence type="ECO:0000256" key="2">
    <source>
        <dbReference type="SAM" id="MobiDB-lite"/>
    </source>
</evidence>
<proteinExistence type="predicted"/>
<organism evidence="4 5">
    <name type="scientific">Mesorhabditis spiculigera</name>
    <dbReference type="NCBI Taxonomy" id="96644"/>
    <lineage>
        <taxon>Eukaryota</taxon>
        <taxon>Metazoa</taxon>
        <taxon>Ecdysozoa</taxon>
        <taxon>Nematoda</taxon>
        <taxon>Chromadorea</taxon>
        <taxon>Rhabditida</taxon>
        <taxon>Rhabditina</taxon>
        <taxon>Rhabditomorpha</taxon>
        <taxon>Rhabditoidea</taxon>
        <taxon>Rhabditidae</taxon>
        <taxon>Mesorhabditinae</taxon>
        <taxon>Mesorhabditis</taxon>
    </lineage>
</organism>
<evidence type="ECO:0000313" key="3">
    <source>
        <dbReference type="EMBL" id="CAJ0571921.1"/>
    </source>
</evidence>
<reference evidence="4" key="1">
    <citation type="submission" date="2023-06" db="EMBL/GenBank/DDBJ databases">
        <authorList>
            <person name="Delattre M."/>
        </authorList>
    </citation>
    <scope>NUCLEOTIDE SEQUENCE</scope>
    <source>
        <strain evidence="4">AF72</strain>
    </source>
</reference>
<feature type="region of interest" description="Disordered" evidence="2">
    <location>
        <begin position="137"/>
        <end position="164"/>
    </location>
</feature>
<dbReference type="EMBL" id="CATQJA010002626">
    <property type="protein sequence ID" value="CAJ0574121.1"/>
    <property type="molecule type" value="Genomic_DNA"/>
</dbReference>
<sequence>MSAAQLQEHLEAIRKDYLSSVNQLQHQKNELARMTEEVTMMRQHQAQYQEAVTELSRINEISQRLQKIIADYMPMLPQQQQMAVMQELMQVEKLRQMPQPQMNPLEQHLMAQMLMSQQAQAQAAQAAQLLGMGRGLMAQAQGASPRGAKPNGMPQGMPQMPQMPPGFQQLMMSQFGLPGMPQFAHPMLPGMPGLGAMAAPTSLNVQVSTPSRTQSTGSRTPLSSQPQTSPREMASLTPPKATLSAQPPSTRPSSLGAEATGRSPVVSPQSGDSAPSSAPLQIADSPQMKEVKAEELSVA</sequence>
<feature type="compositionally biased region" description="Low complexity" evidence="2">
    <location>
        <begin position="150"/>
        <end position="164"/>
    </location>
</feature>
<evidence type="ECO:0008006" key="6">
    <source>
        <dbReference type="Google" id="ProtNLM"/>
    </source>
</evidence>